<proteinExistence type="predicted"/>
<name>A0A174VSZ3_PARDI</name>
<dbReference type="EC" id="2.4.-.-" evidence="2"/>
<protein>
    <submittedName>
        <fullName evidence="2">Glycosyltransferase</fullName>
        <ecNumber evidence="2">2.4.-.-</ecNumber>
    </submittedName>
</protein>
<dbReference type="Proteomes" id="UP000463337">
    <property type="component" value="Unassembled WGS sequence"/>
</dbReference>
<dbReference type="Proteomes" id="UP000315827">
    <property type="component" value="Unassembled WGS sequence"/>
</dbReference>
<dbReference type="EMBL" id="WKMO01000011">
    <property type="protein sequence ID" value="MSB74153.1"/>
    <property type="molecule type" value="Genomic_DNA"/>
</dbReference>
<dbReference type="Proteomes" id="UP001211522">
    <property type="component" value="Unassembled WGS sequence"/>
</dbReference>
<dbReference type="GO" id="GO:0016757">
    <property type="term" value="F:glycosyltransferase activity"/>
    <property type="evidence" value="ECO:0007669"/>
    <property type="project" value="UniProtKB-KW"/>
</dbReference>
<keyword evidence="2" id="KW-0808">Transferase</keyword>
<accession>A0A174VSZ3</accession>
<evidence type="ECO:0000313" key="8">
    <source>
        <dbReference type="Proteomes" id="UP000315827"/>
    </source>
</evidence>
<evidence type="ECO:0000259" key="1">
    <source>
        <dbReference type="Pfam" id="PF00535"/>
    </source>
</evidence>
<evidence type="ECO:0000313" key="12">
    <source>
        <dbReference type="Proteomes" id="UP001198806"/>
    </source>
</evidence>
<dbReference type="InterPro" id="IPR029044">
    <property type="entry name" value="Nucleotide-diphossugar_trans"/>
</dbReference>
<dbReference type="Proteomes" id="UP000432516">
    <property type="component" value="Unassembled WGS sequence"/>
</dbReference>
<evidence type="ECO:0000313" key="3">
    <source>
        <dbReference type="EMBL" id="MDB9139405.1"/>
    </source>
</evidence>
<dbReference type="EMBL" id="VOHW01000004">
    <property type="protein sequence ID" value="TWV62261.1"/>
    <property type="molecule type" value="Genomic_DNA"/>
</dbReference>
<evidence type="ECO:0000313" key="11">
    <source>
        <dbReference type="Proteomes" id="UP000463337"/>
    </source>
</evidence>
<dbReference type="EMBL" id="JAQMPX010000094">
    <property type="protein sequence ID" value="MDB9139405.1"/>
    <property type="molecule type" value="Genomic_DNA"/>
</dbReference>
<reference evidence="2" key="3">
    <citation type="submission" date="2021-10" db="EMBL/GenBank/DDBJ databases">
        <title>Collection of gut derived symbiotic bacterial strains cultured from healthy donors.</title>
        <authorList>
            <person name="Lin H."/>
            <person name="Littmann E."/>
            <person name="Kohout C."/>
            <person name="Pamer E.G."/>
        </authorList>
    </citation>
    <scope>NUCLEOTIDE SEQUENCE</scope>
    <source>
        <strain evidence="2">DFI.2.94</strain>
    </source>
</reference>
<reference evidence="3" key="4">
    <citation type="submission" date="2023-01" db="EMBL/GenBank/DDBJ databases">
        <title>Human gut microbiome strain richness.</title>
        <authorList>
            <person name="Chen-Liaw A."/>
        </authorList>
    </citation>
    <scope>NUCLEOTIDE SEQUENCE</scope>
    <source>
        <strain evidence="3">D35st1_E5_D35t1_190705</strain>
    </source>
</reference>
<evidence type="ECO:0000313" key="5">
    <source>
        <dbReference type="EMBL" id="MRZ53350.1"/>
    </source>
</evidence>
<dbReference type="EMBL" id="WKLT01000026">
    <property type="protein sequence ID" value="MRY60141.1"/>
    <property type="molecule type" value="Genomic_DNA"/>
</dbReference>
<dbReference type="EMBL" id="WKNE01000001">
    <property type="protein sequence ID" value="MRZ53350.1"/>
    <property type="molecule type" value="Genomic_DNA"/>
</dbReference>
<dbReference type="OrthoDB" id="9802649at2"/>
<dbReference type="Pfam" id="PF00535">
    <property type="entry name" value="Glycos_transf_2"/>
    <property type="match status" value="1"/>
</dbReference>
<dbReference type="InterPro" id="IPR001173">
    <property type="entry name" value="Glyco_trans_2-like"/>
</dbReference>
<evidence type="ECO:0000313" key="6">
    <source>
        <dbReference type="EMBL" id="MSB74153.1"/>
    </source>
</evidence>
<sequence length="69" mass="7979">MTPYVSIITITRNHFKYIMEILNSLFTTGRPSVPLEVIIVDNCSSDGTIYFLKKNRFKVITRPTNLIML</sequence>
<gene>
    <name evidence="7" type="ORF">FSA05_09205</name>
    <name evidence="4" type="ORF">GKD59_20025</name>
    <name evidence="5" type="ORF">GKD68_01090</name>
    <name evidence="6" type="ORF">GKD70_12825</name>
    <name evidence="2" type="ORF">LI194_14725</name>
    <name evidence="3" type="ORF">PN612_12940</name>
</gene>
<dbReference type="AlphaFoldDB" id="A0A174VSZ3"/>
<dbReference type="Proteomes" id="UP000441609">
    <property type="component" value="Unassembled WGS sequence"/>
</dbReference>
<reference evidence="7 8" key="2">
    <citation type="submission" date="2019-07" db="EMBL/GenBank/DDBJ databases">
        <title>Genome sequencing of Parabacteroides distasonis iSURF_7.</title>
        <authorList>
            <person name="Degefu H.N."/>
            <person name="Ruoff K.L."/>
            <person name="Price C.E."/>
            <person name="Valls R.A."/>
            <person name="O'Toole G.A."/>
        </authorList>
    </citation>
    <scope>NUCLEOTIDE SEQUENCE [LARGE SCALE GENOMIC DNA]</scope>
    <source>
        <strain evidence="7 8">CFPLTA003_1B</strain>
    </source>
</reference>
<dbReference type="RefSeq" id="WP_005856144.1">
    <property type="nucleotide sequence ID" value="NZ_BAABRY010000039.1"/>
</dbReference>
<organism evidence="2 12">
    <name type="scientific">Parabacteroides distasonis</name>
    <dbReference type="NCBI Taxonomy" id="823"/>
    <lineage>
        <taxon>Bacteria</taxon>
        <taxon>Pseudomonadati</taxon>
        <taxon>Bacteroidota</taxon>
        <taxon>Bacteroidia</taxon>
        <taxon>Bacteroidales</taxon>
        <taxon>Tannerellaceae</taxon>
        <taxon>Parabacteroides</taxon>
    </lineage>
</organism>
<dbReference type="EMBL" id="JAJCNI010000018">
    <property type="protein sequence ID" value="MCB6519048.1"/>
    <property type="molecule type" value="Genomic_DNA"/>
</dbReference>
<feature type="domain" description="Glycosyltransferase 2-like" evidence="1">
    <location>
        <begin position="6"/>
        <end position="65"/>
    </location>
</feature>
<evidence type="ECO:0000313" key="9">
    <source>
        <dbReference type="Proteomes" id="UP000432516"/>
    </source>
</evidence>
<evidence type="ECO:0000313" key="4">
    <source>
        <dbReference type="EMBL" id="MRY60141.1"/>
    </source>
</evidence>
<evidence type="ECO:0000313" key="2">
    <source>
        <dbReference type="EMBL" id="MCB6519048.1"/>
    </source>
</evidence>
<comment type="caution">
    <text evidence="2">The sequence shown here is derived from an EMBL/GenBank/DDBJ whole genome shotgun (WGS) entry which is preliminary data.</text>
</comment>
<reference evidence="9 10" key="1">
    <citation type="journal article" date="2019" name="Nat. Med.">
        <title>A library of human gut bacterial isolates paired with longitudinal multiomics data enables mechanistic microbiome research.</title>
        <authorList>
            <person name="Poyet M."/>
            <person name="Groussin M."/>
            <person name="Gibbons S.M."/>
            <person name="Avila-Pacheco J."/>
            <person name="Jiang X."/>
            <person name="Kearney S.M."/>
            <person name="Perrotta A.R."/>
            <person name="Berdy B."/>
            <person name="Zhao S."/>
            <person name="Lieberman T.D."/>
            <person name="Swanson P.K."/>
            <person name="Smith M."/>
            <person name="Roesemann S."/>
            <person name="Alexander J.E."/>
            <person name="Rich S.A."/>
            <person name="Livny J."/>
            <person name="Vlamakis H."/>
            <person name="Clish C."/>
            <person name="Bullock K."/>
            <person name="Deik A."/>
            <person name="Scott J."/>
            <person name="Pierce K.A."/>
            <person name="Xavier R.J."/>
            <person name="Alm E.J."/>
        </authorList>
    </citation>
    <scope>NUCLEOTIDE SEQUENCE [LARGE SCALE GENOMIC DNA]</scope>
    <source>
        <strain evidence="5 9">BIOML-A2</strain>
        <strain evidence="6 10">BIOML-A20</strain>
        <strain evidence="4 11">BIOML-A41</strain>
    </source>
</reference>
<dbReference type="SUPFAM" id="SSF53448">
    <property type="entry name" value="Nucleotide-diphospho-sugar transferases"/>
    <property type="match status" value="1"/>
</dbReference>
<dbReference type="Gene3D" id="3.90.550.10">
    <property type="entry name" value="Spore Coat Polysaccharide Biosynthesis Protein SpsA, Chain A"/>
    <property type="match status" value="1"/>
</dbReference>
<evidence type="ECO:0000313" key="10">
    <source>
        <dbReference type="Proteomes" id="UP000441609"/>
    </source>
</evidence>
<dbReference type="Proteomes" id="UP001198806">
    <property type="component" value="Unassembled WGS sequence"/>
</dbReference>
<keyword evidence="2" id="KW-0328">Glycosyltransferase</keyword>
<evidence type="ECO:0000313" key="7">
    <source>
        <dbReference type="EMBL" id="TWV62261.1"/>
    </source>
</evidence>